<organism evidence="1 2">
    <name type="scientific">Endosaccharibacter trunci</name>
    <dbReference type="NCBI Taxonomy" id="2812733"/>
    <lineage>
        <taxon>Bacteria</taxon>
        <taxon>Pseudomonadati</taxon>
        <taxon>Pseudomonadota</taxon>
        <taxon>Alphaproteobacteria</taxon>
        <taxon>Acetobacterales</taxon>
        <taxon>Acetobacteraceae</taxon>
        <taxon>Endosaccharibacter</taxon>
    </lineage>
</organism>
<evidence type="ECO:0000313" key="2">
    <source>
        <dbReference type="Proteomes" id="UP001524587"/>
    </source>
</evidence>
<evidence type="ECO:0000313" key="1">
    <source>
        <dbReference type="EMBL" id="MCQ8279416.1"/>
    </source>
</evidence>
<name>A0ABT1W954_9PROT</name>
<sequence>MGRSVFLRALLPQDLKLDFGRLGRQEASDVAWSLAHVVGKAHGRQLAEGDRRSWLSALRRRSGTLDAPSWLWTSVVDLVALHDAAYLNHCRHYTLAKA</sequence>
<proteinExistence type="predicted"/>
<accession>A0ABT1W954</accession>
<reference evidence="1 2" key="1">
    <citation type="submission" date="2022-06" db="EMBL/GenBank/DDBJ databases">
        <title>Endosaccharibacter gen. nov., sp. nov., endophytic bacteria isolated from sugarcane.</title>
        <authorList>
            <person name="Pitiwittayakul N."/>
            <person name="Yukphan P."/>
            <person name="Charoenyingcharoen P."/>
            <person name="Tanasupawat S."/>
        </authorList>
    </citation>
    <scope>NUCLEOTIDE SEQUENCE [LARGE SCALE GENOMIC DNA]</scope>
    <source>
        <strain evidence="1 2">KSS8</strain>
    </source>
</reference>
<gene>
    <name evidence="1" type="ORF">NFI95_13300</name>
</gene>
<keyword evidence="2" id="KW-1185">Reference proteome</keyword>
<comment type="caution">
    <text evidence="1">The sequence shown here is derived from an EMBL/GenBank/DDBJ whole genome shotgun (WGS) entry which is preliminary data.</text>
</comment>
<dbReference type="Pfam" id="PF10009">
    <property type="entry name" value="DUF2252"/>
    <property type="match status" value="1"/>
</dbReference>
<protein>
    <submittedName>
        <fullName evidence="1">DUF2252 family protein</fullName>
    </submittedName>
</protein>
<dbReference type="EMBL" id="JAMSKV010000012">
    <property type="protein sequence ID" value="MCQ8279416.1"/>
    <property type="molecule type" value="Genomic_DNA"/>
</dbReference>
<dbReference type="Proteomes" id="UP001524587">
    <property type="component" value="Unassembled WGS sequence"/>
</dbReference>
<dbReference type="InterPro" id="IPR018721">
    <property type="entry name" value="DUF2252"/>
</dbReference>
<dbReference type="RefSeq" id="WP_422864901.1">
    <property type="nucleotide sequence ID" value="NZ_JAMSKV010000012.1"/>
</dbReference>